<dbReference type="AlphaFoldDB" id="A0A2U2PKU4"/>
<feature type="domain" description="HTH lacI-type" evidence="4">
    <location>
        <begin position="10"/>
        <end position="64"/>
    </location>
</feature>
<dbReference type="SMART" id="SM00354">
    <property type="entry name" value="HTH_LACI"/>
    <property type="match status" value="1"/>
</dbReference>
<proteinExistence type="predicted"/>
<dbReference type="InterPro" id="IPR000843">
    <property type="entry name" value="HTH_LacI"/>
</dbReference>
<evidence type="ECO:0000256" key="3">
    <source>
        <dbReference type="ARBA" id="ARBA00023163"/>
    </source>
</evidence>
<dbReference type="EMBL" id="QEAS01000002">
    <property type="protein sequence ID" value="PWG81948.1"/>
    <property type="molecule type" value="Genomic_DNA"/>
</dbReference>
<name>A0A2U2PKU4_9SPHI</name>
<dbReference type="PANTHER" id="PTHR30146:SF144">
    <property type="entry name" value="LACI-FAMILY TRANSCRIPTION REGULATOR"/>
    <property type="match status" value="1"/>
</dbReference>
<dbReference type="PANTHER" id="PTHR30146">
    <property type="entry name" value="LACI-RELATED TRANSCRIPTIONAL REPRESSOR"/>
    <property type="match status" value="1"/>
</dbReference>
<dbReference type="GO" id="GO:0003700">
    <property type="term" value="F:DNA-binding transcription factor activity"/>
    <property type="evidence" value="ECO:0007669"/>
    <property type="project" value="TreeGrafter"/>
</dbReference>
<dbReference type="InterPro" id="IPR010982">
    <property type="entry name" value="Lambda_DNA-bd_dom_sf"/>
</dbReference>
<evidence type="ECO:0000256" key="1">
    <source>
        <dbReference type="ARBA" id="ARBA00023015"/>
    </source>
</evidence>
<dbReference type="SUPFAM" id="SSF53822">
    <property type="entry name" value="Periplasmic binding protein-like I"/>
    <property type="match status" value="1"/>
</dbReference>
<organism evidence="5 6">
    <name type="scientific">Pararcticibacter amylolyticus</name>
    <dbReference type="NCBI Taxonomy" id="2173175"/>
    <lineage>
        <taxon>Bacteria</taxon>
        <taxon>Pseudomonadati</taxon>
        <taxon>Bacteroidota</taxon>
        <taxon>Sphingobacteriia</taxon>
        <taxon>Sphingobacteriales</taxon>
        <taxon>Sphingobacteriaceae</taxon>
        <taxon>Pararcticibacter</taxon>
    </lineage>
</organism>
<keyword evidence="6" id="KW-1185">Reference proteome</keyword>
<dbReference type="InterPro" id="IPR025997">
    <property type="entry name" value="SBP_2_dom"/>
</dbReference>
<dbReference type="Gene3D" id="3.40.50.2300">
    <property type="match status" value="2"/>
</dbReference>
<accession>A0A2U2PKU4</accession>
<keyword evidence="2" id="KW-0238">DNA-binding</keyword>
<dbReference type="Gene3D" id="1.10.260.40">
    <property type="entry name" value="lambda repressor-like DNA-binding domains"/>
    <property type="match status" value="1"/>
</dbReference>
<dbReference type="CDD" id="cd06307">
    <property type="entry name" value="PBP1_sugar_binding"/>
    <property type="match status" value="1"/>
</dbReference>
<protein>
    <submittedName>
        <fullName evidence="5">Transcriptional regulator</fullName>
    </submittedName>
</protein>
<keyword evidence="3" id="KW-0804">Transcription</keyword>
<dbReference type="PROSITE" id="PS50932">
    <property type="entry name" value="HTH_LACI_2"/>
    <property type="match status" value="1"/>
</dbReference>
<dbReference type="Pfam" id="PF00356">
    <property type="entry name" value="LacI"/>
    <property type="match status" value="1"/>
</dbReference>
<dbReference type="SUPFAM" id="SSF47413">
    <property type="entry name" value="lambda repressor-like DNA-binding domains"/>
    <property type="match status" value="1"/>
</dbReference>
<dbReference type="GO" id="GO:0000976">
    <property type="term" value="F:transcription cis-regulatory region binding"/>
    <property type="evidence" value="ECO:0007669"/>
    <property type="project" value="TreeGrafter"/>
</dbReference>
<evidence type="ECO:0000313" key="5">
    <source>
        <dbReference type="EMBL" id="PWG81948.1"/>
    </source>
</evidence>
<dbReference type="Pfam" id="PF13407">
    <property type="entry name" value="Peripla_BP_4"/>
    <property type="match status" value="1"/>
</dbReference>
<dbReference type="RefSeq" id="WP_109414226.1">
    <property type="nucleotide sequence ID" value="NZ_QEAS01000002.1"/>
</dbReference>
<dbReference type="InterPro" id="IPR028082">
    <property type="entry name" value="Peripla_BP_I"/>
</dbReference>
<dbReference type="Proteomes" id="UP000245647">
    <property type="component" value="Unassembled WGS sequence"/>
</dbReference>
<sequence length="354" mass="41039">MKKAEERELVGVKEIARRANVSIATVDRVLHNRPGVSVKTKNLINSIIEELDYQPNIFARRLASKKVLELAVLMPHVSSETEYWDAPLKGILSAEAEIRAYGITIKQYLFDQNNRKSFTKQARLVLDSHPSGVLLAPMFIEESKKFTQDCDKMQIPYVFINSDLPEQKSLCYIGPDLYHSGYLGAHLMQYLMRDKETVLIVNISKEMDNHHHLLRKEEGFRAYYQDHNKEISILKLDIRDTDYLSVKKELTKFLAKHEVQAFFVSNSRVFSVARYLDEAGLNDKLLIGFDFLDENIGYLKKSTIDFLICQKPQEQGYRGIMALYNHLVHNASIENVYFMPIDIITKENYAFYRN</sequence>
<evidence type="ECO:0000313" key="6">
    <source>
        <dbReference type="Proteomes" id="UP000245647"/>
    </source>
</evidence>
<keyword evidence="1" id="KW-0805">Transcription regulation</keyword>
<reference evidence="5 6" key="1">
    <citation type="submission" date="2018-04" db="EMBL/GenBank/DDBJ databases">
        <title>Pedobacter chongqingensis sp. nov., isolated from a rottenly hemp rope.</title>
        <authorList>
            <person name="Cai Y."/>
        </authorList>
    </citation>
    <scope>NUCLEOTIDE SEQUENCE [LARGE SCALE GENOMIC DNA]</scope>
    <source>
        <strain evidence="5 6">FJ4-8</strain>
    </source>
</reference>
<dbReference type="PROSITE" id="PS00356">
    <property type="entry name" value="HTH_LACI_1"/>
    <property type="match status" value="1"/>
</dbReference>
<gene>
    <name evidence="5" type="ORF">DDR33_02655</name>
</gene>
<evidence type="ECO:0000259" key="4">
    <source>
        <dbReference type="PROSITE" id="PS50932"/>
    </source>
</evidence>
<dbReference type="CDD" id="cd01392">
    <property type="entry name" value="HTH_LacI"/>
    <property type="match status" value="1"/>
</dbReference>
<dbReference type="OrthoDB" id="628703at2"/>
<comment type="caution">
    <text evidence="5">The sequence shown here is derived from an EMBL/GenBank/DDBJ whole genome shotgun (WGS) entry which is preliminary data.</text>
</comment>
<evidence type="ECO:0000256" key="2">
    <source>
        <dbReference type="ARBA" id="ARBA00023125"/>
    </source>
</evidence>